<dbReference type="InterPro" id="IPR051489">
    <property type="entry name" value="ADAM_Metalloproteinase"/>
</dbReference>
<gene>
    <name evidence="1" type="ORF">PMAYCL1PPCAC_02321</name>
</gene>
<dbReference type="PANTHER" id="PTHR45702">
    <property type="entry name" value="ADAM10/ADAM17 METALLOPEPTIDASE FAMILY MEMBER"/>
    <property type="match status" value="1"/>
</dbReference>
<feature type="non-terminal residue" evidence="1">
    <location>
        <position position="1"/>
    </location>
</feature>
<dbReference type="PANTHER" id="PTHR45702:SF2">
    <property type="entry name" value="KUZBANIAN, ISOFORM A"/>
    <property type="match status" value="1"/>
</dbReference>
<organism evidence="1 2">
    <name type="scientific">Pristionchus mayeri</name>
    <dbReference type="NCBI Taxonomy" id="1317129"/>
    <lineage>
        <taxon>Eukaryota</taxon>
        <taxon>Metazoa</taxon>
        <taxon>Ecdysozoa</taxon>
        <taxon>Nematoda</taxon>
        <taxon>Chromadorea</taxon>
        <taxon>Rhabditida</taxon>
        <taxon>Rhabditina</taxon>
        <taxon>Diplogasteromorpha</taxon>
        <taxon>Diplogasteroidea</taxon>
        <taxon>Neodiplogasteridae</taxon>
        <taxon>Pristionchus</taxon>
    </lineage>
</organism>
<dbReference type="GO" id="GO:0004222">
    <property type="term" value="F:metalloendopeptidase activity"/>
    <property type="evidence" value="ECO:0007669"/>
    <property type="project" value="TreeGrafter"/>
</dbReference>
<dbReference type="EMBL" id="BTRK01000001">
    <property type="protein sequence ID" value="GMR32126.1"/>
    <property type="molecule type" value="Genomic_DNA"/>
</dbReference>
<evidence type="ECO:0000313" key="2">
    <source>
        <dbReference type="Proteomes" id="UP001328107"/>
    </source>
</evidence>
<reference evidence="2" key="1">
    <citation type="submission" date="2022-10" db="EMBL/GenBank/DDBJ databases">
        <title>Genome assembly of Pristionchus species.</title>
        <authorList>
            <person name="Yoshida K."/>
            <person name="Sommer R.J."/>
        </authorList>
    </citation>
    <scope>NUCLEOTIDE SEQUENCE [LARGE SCALE GENOMIC DNA]</scope>
    <source>
        <strain evidence="2">RS5460</strain>
    </source>
</reference>
<proteinExistence type="predicted"/>
<feature type="non-terminal residue" evidence="1">
    <location>
        <position position="162"/>
    </location>
</feature>
<sequence>SWFVSSQLSLYFFLPGESLNKFLKHFEPLNYKTTEINRVSRFANHRIHLNFQAYGREFKILLDRIPEKDSIFSKNATVEYGNETSKLEWKLNIYSGIVEEDGRSHVFGSIHRGIFEGMISLSNGEEYWVESSLHYNATSPFHSFIYSTHDIEMPPRVSKRPR</sequence>
<evidence type="ECO:0000313" key="1">
    <source>
        <dbReference type="EMBL" id="GMR32126.1"/>
    </source>
</evidence>
<keyword evidence="2" id="KW-1185">Reference proteome</keyword>
<dbReference type="GO" id="GO:0006509">
    <property type="term" value="P:membrane protein ectodomain proteolysis"/>
    <property type="evidence" value="ECO:0007669"/>
    <property type="project" value="TreeGrafter"/>
</dbReference>
<dbReference type="GO" id="GO:0005886">
    <property type="term" value="C:plasma membrane"/>
    <property type="evidence" value="ECO:0007669"/>
    <property type="project" value="TreeGrafter"/>
</dbReference>
<dbReference type="AlphaFoldDB" id="A0AAN4Z3X0"/>
<comment type="caution">
    <text evidence="1">The sequence shown here is derived from an EMBL/GenBank/DDBJ whole genome shotgun (WGS) entry which is preliminary data.</text>
</comment>
<accession>A0AAN4Z3X0</accession>
<protein>
    <submittedName>
        <fullName evidence="1">Uncharacterized protein</fullName>
    </submittedName>
</protein>
<dbReference type="Proteomes" id="UP001328107">
    <property type="component" value="Unassembled WGS sequence"/>
</dbReference>
<dbReference type="GO" id="GO:0007219">
    <property type="term" value="P:Notch signaling pathway"/>
    <property type="evidence" value="ECO:0007669"/>
    <property type="project" value="TreeGrafter"/>
</dbReference>
<name>A0AAN4Z3X0_9BILA</name>